<gene>
    <name evidence="2" type="ORF">L6773_07620</name>
</gene>
<sequence>MLELAKSKKEGRRSLRLDGLHILYLYHHSDVKREDASHADAIVVQTDSEFEAMETLREVRSDSSRTISLKPVFVSSYTNCGENIRLLFDGTWTEEHPENQLQFIRKITGSLKNLNTEVHELDFRRALSQRICQYLYSRVTTLQPIRARYVNTGYAYSFISSIFKSSEGLKAIDLLDEMHQDGYVDGQRNEIIQSCNHCSGGYFNYRECCPSCGSPDLQSSDLIHHFVCAHVGPEDTFKNDDRLECPKCDKELRHIGIDYDKPSSMYTCRSCRNQFQNATVKALCVDCGNDNELSMLHTRSIKTYSITAKGEYLAKFGYKGEPAQKTEENSSILNPEIYKLFRKQELLKRQTGSASPLFEAELTILANIVDRFHVERRKMLQQEICSILTHYLEPTDLICSENPYSYTILMCNSDTKRAHLTSDVINNNISRLLADGLDIKDQTVRLKLTDISDSNDNA</sequence>
<keyword evidence="3" id="KW-1185">Reference proteome</keyword>
<reference evidence="2" key="1">
    <citation type="submission" date="2022-01" db="EMBL/GenBank/DDBJ databases">
        <authorList>
            <person name="Wang Y."/>
        </authorList>
    </citation>
    <scope>NUCLEOTIDE SEQUENCE</scope>
    <source>
        <strain evidence="2">WB101</strain>
    </source>
</reference>
<dbReference type="Pfam" id="PF18551">
    <property type="entry name" value="TackOD1"/>
    <property type="match status" value="1"/>
</dbReference>
<dbReference type="EMBL" id="JAKLWS010000007">
    <property type="protein sequence ID" value="MCG2588426.1"/>
    <property type="molecule type" value="Genomic_DNA"/>
</dbReference>
<name>A0ABS9KC59_9BACT</name>
<feature type="domain" description="Thaumarchaeal output" evidence="1">
    <location>
        <begin position="126"/>
        <end position="306"/>
    </location>
</feature>
<dbReference type="InterPro" id="IPR040572">
    <property type="entry name" value="TackOD1"/>
</dbReference>
<evidence type="ECO:0000313" key="3">
    <source>
        <dbReference type="Proteomes" id="UP001165366"/>
    </source>
</evidence>
<proteinExistence type="predicted"/>
<evidence type="ECO:0000259" key="1">
    <source>
        <dbReference type="Pfam" id="PF18551"/>
    </source>
</evidence>
<accession>A0ABS9KC59</accession>
<dbReference type="RefSeq" id="WP_237853268.1">
    <property type="nucleotide sequence ID" value="NZ_JAKLWS010000007.1"/>
</dbReference>
<reference evidence="2" key="2">
    <citation type="submission" date="2024-05" db="EMBL/GenBank/DDBJ databases">
        <title>Rhodohalobacter halophilus gen. nov., sp. nov., a moderately halophilic member of the family Balneolaceae.</title>
        <authorList>
            <person name="Xia J."/>
        </authorList>
    </citation>
    <scope>NUCLEOTIDE SEQUENCE</scope>
    <source>
        <strain evidence="2">WB101</strain>
    </source>
</reference>
<evidence type="ECO:0000313" key="2">
    <source>
        <dbReference type="EMBL" id="MCG2588426.1"/>
    </source>
</evidence>
<organism evidence="2 3">
    <name type="scientific">Rhodohalobacter sulfatireducens</name>
    <dbReference type="NCBI Taxonomy" id="2911366"/>
    <lineage>
        <taxon>Bacteria</taxon>
        <taxon>Pseudomonadati</taxon>
        <taxon>Balneolota</taxon>
        <taxon>Balneolia</taxon>
        <taxon>Balneolales</taxon>
        <taxon>Balneolaceae</taxon>
        <taxon>Rhodohalobacter</taxon>
    </lineage>
</organism>
<comment type="caution">
    <text evidence="2">The sequence shown here is derived from an EMBL/GenBank/DDBJ whole genome shotgun (WGS) entry which is preliminary data.</text>
</comment>
<dbReference type="Proteomes" id="UP001165366">
    <property type="component" value="Unassembled WGS sequence"/>
</dbReference>
<protein>
    <recommendedName>
        <fullName evidence="1">Thaumarchaeal output domain-containing protein</fullName>
    </recommendedName>
</protein>